<sequence length="88" mass="10080">EKLLLYSLHQATAQSKNDSKPKGFRTGQNAAETLMKKHKQKKVTHQQVNERVHRQSENPNDDDLANIIRFEKSSPVMCSDSLNLWSGF</sequence>
<proteinExistence type="predicted"/>
<gene>
    <name evidence="1" type="primary">Vigan.01G198200</name>
    <name evidence="1" type="ORF">VIGAN_01198200</name>
</gene>
<organism evidence="1 2">
    <name type="scientific">Vigna angularis var. angularis</name>
    <dbReference type="NCBI Taxonomy" id="157739"/>
    <lineage>
        <taxon>Eukaryota</taxon>
        <taxon>Viridiplantae</taxon>
        <taxon>Streptophyta</taxon>
        <taxon>Embryophyta</taxon>
        <taxon>Tracheophyta</taxon>
        <taxon>Spermatophyta</taxon>
        <taxon>Magnoliopsida</taxon>
        <taxon>eudicotyledons</taxon>
        <taxon>Gunneridae</taxon>
        <taxon>Pentapetalae</taxon>
        <taxon>rosids</taxon>
        <taxon>fabids</taxon>
        <taxon>Fabales</taxon>
        <taxon>Fabaceae</taxon>
        <taxon>Papilionoideae</taxon>
        <taxon>50 kb inversion clade</taxon>
        <taxon>NPAAA clade</taxon>
        <taxon>indigoferoid/millettioid clade</taxon>
        <taxon>Phaseoleae</taxon>
        <taxon>Vigna</taxon>
    </lineage>
</organism>
<keyword evidence="2" id="KW-1185">Reference proteome</keyword>
<reference evidence="1 2" key="1">
    <citation type="journal article" date="2015" name="Sci. Rep.">
        <title>The power of single molecule real-time sequencing technology in the de novo assembly of a eukaryotic genome.</title>
        <authorList>
            <person name="Sakai H."/>
            <person name="Naito K."/>
            <person name="Ogiso-Tanaka E."/>
            <person name="Takahashi Y."/>
            <person name="Iseki K."/>
            <person name="Muto C."/>
            <person name="Satou K."/>
            <person name="Teruya K."/>
            <person name="Shiroma A."/>
            <person name="Shimoji M."/>
            <person name="Hirano T."/>
            <person name="Itoh T."/>
            <person name="Kaga A."/>
            <person name="Tomooka N."/>
        </authorList>
    </citation>
    <scope>NUCLEOTIDE SEQUENCE [LARGE SCALE GENOMIC DNA]</scope>
    <source>
        <strain evidence="2">cv. Shumari</strain>
    </source>
</reference>
<evidence type="ECO:0000313" key="1">
    <source>
        <dbReference type="EMBL" id="BAT74333.1"/>
    </source>
</evidence>
<dbReference type="AlphaFoldDB" id="A0A0S3R193"/>
<protein>
    <submittedName>
        <fullName evidence="1">Uncharacterized protein</fullName>
    </submittedName>
</protein>
<dbReference type="Proteomes" id="UP000291084">
    <property type="component" value="Chromosome 1"/>
</dbReference>
<dbReference type="EMBL" id="AP015034">
    <property type="protein sequence ID" value="BAT74333.1"/>
    <property type="molecule type" value="Genomic_DNA"/>
</dbReference>
<feature type="non-terminal residue" evidence="1">
    <location>
        <position position="1"/>
    </location>
</feature>
<accession>A0A0S3R193</accession>
<evidence type="ECO:0000313" key="2">
    <source>
        <dbReference type="Proteomes" id="UP000291084"/>
    </source>
</evidence>
<name>A0A0S3R193_PHAAN</name>